<gene>
    <name evidence="4" type="ORF">RIF29_42296</name>
</gene>
<evidence type="ECO:0000313" key="4">
    <source>
        <dbReference type="EMBL" id="KAK7247413.1"/>
    </source>
</evidence>
<comment type="caution">
    <text evidence="4">The sequence shown here is derived from an EMBL/GenBank/DDBJ whole genome shotgun (WGS) entry which is preliminary data.</text>
</comment>
<proteinExistence type="predicted"/>
<reference evidence="4 5" key="1">
    <citation type="submission" date="2024-01" db="EMBL/GenBank/DDBJ databases">
        <title>The genomes of 5 underutilized Papilionoideae crops provide insights into root nodulation and disease resistanc.</title>
        <authorList>
            <person name="Yuan L."/>
        </authorList>
    </citation>
    <scope>NUCLEOTIDE SEQUENCE [LARGE SCALE GENOMIC DNA]</scope>
    <source>
        <strain evidence="4">ZHUSHIDOU_FW_LH</strain>
        <tissue evidence="4">Leaf</tissue>
    </source>
</reference>
<protein>
    <recommendedName>
        <fullName evidence="3">Prolamin-like domain-containing protein</fullName>
    </recommendedName>
</protein>
<dbReference type="EMBL" id="JAYWIO010000008">
    <property type="protein sequence ID" value="KAK7247413.1"/>
    <property type="molecule type" value="Genomic_DNA"/>
</dbReference>
<feature type="compositionally biased region" description="Pro residues" evidence="2">
    <location>
        <begin position="14"/>
        <end position="30"/>
    </location>
</feature>
<evidence type="ECO:0000256" key="2">
    <source>
        <dbReference type="SAM" id="MobiDB-lite"/>
    </source>
</evidence>
<keyword evidence="1" id="KW-0732">Signal</keyword>
<evidence type="ECO:0000313" key="5">
    <source>
        <dbReference type="Proteomes" id="UP001372338"/>
    </source>
</evidence>
<dbReference type="Pfam" id="PF05617">
    <property type="entry name" value="Prolamin_like"/>
    <property type="match status" value="1"/>
</dbReference>
<organism evidence="4 5">
    <name type="scientific">Crotalaria pallida</name>
    <name type="common">Smooth rattlebox</name>
    <name type="synonym">Crotalaria striata</name>
    <dbReference type="NCBI Taxonomy" id="3830"/>
    <lineage>
        <taxon>Eukaryota</taxon>
        <taxon>Viridiplantae</taxon>
        <taxon>Streptophyta</taxon>
        <taxon>Embryophyta</taxon>
        <taxon>Tracheophyta</taxon>
        <taxon>Spermatophyta</taxon>
        <taxon>Magnoliopsida</taxon>
        <taxon>eudicotyledons</taxon>
        <taxon>Gunneridae</taxon>
        <taxon>Pentapetalae</taxon>
        <taxon>rosids</taxon>
        <taxon>fabids</taxon>
        <taxon>Fabales</taxon>
        <taxon>Fabaceae</taxon>
        <taxon>Papilionoideae</taxon>
        <taxon>50 kb inversion clade</taxon>
        <taxon>genistoids sensu lato</taxon>
        <taxon>core genistoids</taxon>
        <taxon>Crotalarieae</taxon>
        <taxon>Crotalaria</taxon>
    </lineage>
</organism>
<accession>A0AAN9HW61</accession>
<evidence type="ECO:0000256" key="1">
    <source>
        <dbReference type="ARBA" id="ARBA00022729"/>
    </source>
</evidence>
<sequence length="106" mass="11916">MGEMANESEAWLWPWPPASPGTPPPPSPQVPPQFTNIRKCLNDVGLEFRCIREITASFYAQISMEKECCNLLNFDKDCSDLVFIPRPSPTLKNYLISHCSSNSKSP</sequence>
<dbReference type="InterPro" id="IPR008502">
    <property type="entry name" value="Prolamin-like"/>
</dbReference>
<feature type="region of interest" description="Disordered" evidence="2">
    <location>
        <begin position="1"/>
        <end position="30"/>
    </location>
</feature>
<dbReference type="AlphaFoldDB" id="A0AAN9HW61"/>
<feature type="domain" description="Prolamin-like" evidence="3">
    <location>
        <begin position="39"/>
        <end position="100"/>
    </location>
</feature>
<evidence type="ECO:0000259" key="3">
    <source>
        <dbReference type="Pfam" id="PF05617"/>
    </source>
</evidence>
<name>A0AAN9HW61_CROPI</name>
<dbReference type="Proteomes" id="UP001372338">
    <property type="component" value="Unassembled WGS sequence"/>
</dbReference>
<keyword evidence="5" id="KW-1185">Reference proteome</keyword>